<dbReference type="PATRIC" id="fig|1073571.4.peg.882"/>
<organism evidence="1 2">
    <name type="scientific">Paenibacillus riograndensis SBR5</name>
    <dbReference type="NCBI Taxonomy" id="1073571"/>
    <lineage>
        <taxon>Bacteria</taxon>
        <taxon>Bacillati</taxon>
        <taxon>Bacillota</taxon>
        <taxon>Bacilli</taxon>
        <taxon>Bacillales</taxon>
        <taxon>Paenibacillaceae</taxon>
        <taxon>Paenibacillus</taxon>
        <taxon>Paenibacillus sonchi group</taxon>
    </lineage>
</organism>
<accession>A0A0E4CUN5</accession>
<dbReference type="Pfam" id="PF12952">
    <property type="entry name" value="DUF3841"/>
    <property type="match status" value="1"/>
</dbReference>
<gene>
    <name evidence="1" type="ORF">PRIO_0846</name>
</gene>
<dbReference type="KEGG" id="pri:PRIO_0846"/>
<sequence length="176" mass="20858">MTRYWTNQTIEAWEKAQDIGYLVGNSDFIWGEMLGDYHWMMRQMKKRIPNYLGEFPIWLWTEKPDLRRSGHFNGGTHAVSLEVEIPSEQVLLSDFDAWHCVLNDSFMALDEAEWEAFYRNELKMSKEESWERIFNLGLLRESPWWNSEPHLQGVSGKIKISHVCNVREFIARGTKI</sequence>
<reference evidence="2" key="1">
    <citation type="submission" date="2015-03" db="EMBL/GenBank/DDBJ databases">
        <authorList>
            <person name="Wibberg D."/>
        </authorList>
    </citation>
    <scope>NUCLEOTIDE SEQUENCE [LARGE SCALE GENOMIC DNA]</scope>
</reference>
<dbReference type="RefSeq" id="WP_020430090.1">
    <property type="nucleotide sequence ID" value="NZ_AGBD01000988.1"/>
</dbReference>
<dbReference type="EMBL" id="LN831776">
    <property type="protein sequence ID" value="CQR52480.1"/>
    <property type="molecule type" value="Genomic_DNA"/>
</dbReference>
<dbReference type="HOGENOM" id="CLU_109251_0_0_9"/>
<dbReference type="Proteomes" id="UP000033163">
    <property type="component" value="Chromosome I"/>
</dbReference>
<evidence type="ECO:0000313" key="1">
    <source>
        <dbReference type="EMBL" id="CQR52480.1"/>
    </source>
</evidence>
<evidence type="ECO:0000313" key="2">
    <source>
        <dbReference type="Proteomes" id="UP000033163"/>
    </source>
</evidence>
<proteinExistence type="predicted"/>
<dbReference type="InterPro" id="IPR024211">
    <property type="entry name" value="DUF3841"/>
</dbReference>
<dbReference type="AlphaFoldDB" id="A0A0E4CUN5"/>
<name>A0A0E4CUN5_9BACL</name>
<evidence type="ECO:0008006" key="3">
    <source>
        <dbReference type="Google" id="ProtNLM"/>
    </source>
</evidence>
<protein>
    <recommendedName>
        <fullName evidence="3">DUF3841 domain-containing protein</fullName>
    </recommendedName>
</protein>